<protein>
    <submittedName>
        <fullName evidence="2">Alcohol dehydrogenase</fullName>
    </submittedName>
</protein>
<keyword evidence="3" id="KW-1185">Reference proteome</keyword>
<dbReference type="Proteomes" id="UP001597249">
    <property type="component" value="Unassembled WGS sequence"/>
</dbReference>
<feature type="region of interest" description="Disordered" evidence="1">
    <location>
        <begin position="165"/>
        <end position="188"/>
    </location>
</feature>
<proteinExistence type="predicted"/>
<gene>
    <name evidence="2" type="ORF">ACFQ3L_07465</name>
</gene>
<dbReference type="RefSeq" id="WP_225418971.1">
    <property type="nucleotide sequence ID" value="NZ_JBHTMO010000023.1"/>
</dbReference>
<evidence type="ECO:0000313" key="3">
    <source>
        <dbReference type="Proteomes" id="UP001597249"/>
    </source>
</evidence>
<dbReference type="EMBL" id="JBHTMO010000023">
    <property type="protein sequence ID" value="MFD1393410.1"/>
    <property type="molecule type" value="Genomic_DNA"/>
</dbReference>
<name>A0ABW4B8V7_9LACO</name>
<reference evidence="3" key="1">
    <citation type="journal article" date="2019" name="Int. J. Syst. Evol. Microbiol.">
        <title>The Global Catalogue of Microorganisms (GCM) 10K type strain sequencing project: providing services to taxonomists for standard genome sequencing and annotation.</title>
        <authorList>
            <consortium name="The Broad Institute Genomics Platform"/>
            <consortium name="The Broad Institute Genome Sequencing Center for Infectious Disease"/>
            <person name="Wu L."/>
            <person name="Ma J."/>
        </authorList>
    </citation>
    <scope>NUCLEOTIDE SEQUENCE [LARGE SCALE GENOMIC DNA]</scope>
    <source>
        <strain evidence="3">CCM 8911</strain>
    </source>
</reference>
<evidence type="ECO:0000313" key="2">
    <source>
        <dbReference type="EMBL" id="MFD1393410.1"/>
    </source>
</evidence>
<comment type="caution">
    <text evidence="2">The sequence shown here is derived from an EMBL/GenBank/DDBJ whole genome shotgun (WGS) entry which is preliminary data.</text>
</comment>
<evidence type="ECO:0000256" key="1">
    <source>
        <dbReference type="SAM" id="MobiDB-lite"/>
    </source>
</evidence>
<accession>A0ABW4B8V7</accession>
<sequence length="188" mass="20555">MKRKDLTGQTYGRLTVLAYAGAAKNGNATWLCQCSCGNKTVVDGYRLRKGTTTSCGCYRREVMSKAIRSNPKTAAKIGQKDQFAKTEGVNLAATLSLRSSNQSGVTGVSFDKQAGKWNARLFFKGRLVLNRTFASFNEAVAARHQAERTYLVPLLDRLESKKEAQEPAVAACSTQSEQAPAQLLRRQA</sequence>
<organism evidence="2 3">
    <name type="scientific">Lacticaseibacillus jixianensis</name>
    <dbReference type="NCBI Taxonomy" id="2486012"/>
    <lineage>
        <taxon>Bacteria</taxon>
        <taxon>Bacillati</taxon>
        <taxon>Bacillota</taxon>
        <taxon>Bacilli</taxon>
        <taxon>Lactobacillales</taxon>
        <taxon>Lactobacillaceae</taxon>
        <taxon>Lacticaseibacillus</taxon>
    </lineage>
</organism>